<keyword evidence="2" id="KW-1185">Reference proteome</keyword>
<dbReference type="Proteomes" id="UP000054270">
    <property type="component" value="Unassembled WGS sequence"/>
</dbReference>
<reference evidence="2" key="1">
    <citation type="submission" date="2014-04" db="EMBL/GenBank/DDBJ databases">
        <title>Evolutionary Origins and Diversification of the Mycorrhizal Mutualists.</title>
        <authorList>
            <consortium name="DOE Joint Genome Institute"/>
            <consortium name="Mycorrhizal Genomics Consortium"/>
            <person name="Kohler A."/>
            <person name="Kuo A."/>
            <person name="Nagy L.G."/>
            <person name="Floudas D."/>
            <person name="Copeland A."/>
            <person name="Barry K.W."/>
            <person name="Cichocki N."/>
            <person name="Veneault-Fourrey C."/>
            <person name="LaButti K."/>
            <person name="Lindquist E.A."/>
            <person name="Lipzen A."/>
            <person name="Lundell T."/>
            <person name="Morin E."/>
            <person name="Murat C."/>
            <person name="Riley R."/>
            <person name="Ohm R."/>
            <person name="Sun H."/>
            <person name="Tunlid A."/>
            <person name="Henrissat B."/>
            <person name="Grigoriev I.V."/>
            <person name="Hibbett D.S."/>
            <person name="Martin F."/>
        </authorList>
    </citation>
    <scope>NUCLEOTIDE SEQUENCE [LARGE SCALE GENOMIC DNA]</scope>
    <source>
        <strain evidence="2">FD-334 SS-4</strain>
    </source>
</reference>
<gene>
    <name evidence="1" type="ORF">HYPSUDRAFT_912694</name>
</gene>
<evidence type="ECO:0000313" key="1">
    <source>
        <dbReference type="EMBL" id="KJA18932.1"/>
    </source>
</evidence>
<organism evidence="1 2">
    <name type="scientific">Hypholoma sublateritium (strain FD-334 SS-4)</name>
    <dbReference type="NCBI Taxonomy" id="945553"/>
    <lineage>
        <taxon>Eukaryota</taxon>
        <taxon>Fungi</taxon>
        <taxon>Dikarya</taxon>
        <taxon>Basidiomycota</taxon>
        <taxon>Agaricomycotina</taxon>
        <taxon>Agaricomycetes</taxon>
        <taxon>Agaricomycetidae</taxon>
        <taxon>Agaricales</taxon>
        <taxon>Agaricineae</taxon>
        <taxon>Strophariaceae</taxon>
        <taxon>Hypholoma</taxon>
    </lineage>
</organism>
<dbReference type="EMBL" id="KN817583">
    <property type="protein sequence ID" value="KJA18932.1"/>
    <property type="molecule type" value="Genomic_DNA"/>
</dbReference>
<evidence type="ECO:0000313" key="2">
    <source>
        <dbReference type="Proteomes" id="UP000054270"/>
    </source>
</evidence>
<proteinExistence type="predicted"/>
<sequence>MLCTSDIFWHCVHLWYSPRGQRQCFEVVYRSIRIRPVPSLRACWPAWARHASRSSSATNSHGGFPMPSSNHPQASVWTLQTLLGLCTPMLRKVSLPKCSLLSRYETLARLAQPSLVLLNLYGYASIPCCSLSPLVCTLHHLI</sequence>
<accession>A0A0D2KW93</accession>
<dbReference type="AlphaFoldDB" id="A0A0D2KW93"/>
<protein>
    <submittedName>
        <fullName evidence="1">Uncharacterized protein</fullName>
    </submittedName>
</protein>
<name>A0A0D2KW93_HYPSF</name>